<keyword evidence="6 8" id="KW-0067">ATP-binding</keyword>
<dbReference type="GO" id="GO:0006233">
    <property type="term" value="P:dTDP biosynthetic process"/>
    <property type="evidence" value="ECO:0007669"/>
    <property type="project" value="InterPro"/>
</dbReference>
<dbReference type="PANTHER" id="PTHR10344:SF4">
    <property type="entry name" value="UMP-CMP KINASE 2, MITOCHONDRIAL"/>
    <property type="match status" value="1"/>
</dbReference>
<dbReference type="Gene3D" id="3.40.50.300">
    <property type="entry name" value="P-loop containing nucleotide triphosphate hydrolases"/>
    <property type="match status" value="1"/>
</dbReference>
<dbReference type="Proteomes" id="UP000510821">
    <property type="component" value="Chromosome"/>
</dbReference>
<keyword evidence="3 8" id="KW-0545">Nucleotide biosynthesis</keyword>
<dbReference type="InterPro" id="IPR018094">
    <property type="entry name" value="Thymidylate_kinase"/>
</dbReference>
<dbReference type="PANTHER" id="PTHR10344">
    <property type="entry name" value="THYMIDYLATE KINASE"/>
    <property type="match status" value="1"/>
</dbReference>
<dbReference type="EMBL" id="CP058998">
    <property type="protein sequence ID" value="QLJ53226.1"/>
    <property type="molecule type" value="Genomic_DNA"/>
</dbReference>
<comment type="catalytic activity">
    <reaction evidence="7 8">
        <text>dTMP + ATP = dTDP + ADP</text>
        <dbReference type="Rhea" id="RHEA:13517"/>
        <dbReference type="ChEBI" id="CHEBI:30616"/>
        <dbReference type="ChEBI" id="CHEBI:58369"/>
        <dbReference type="ChEBI" id="CHEBI:63528"/>
        <dbReference type="ChEBI" id="CHEBI:456216"/>
        <dbReference type="EC" id="2.7.4.9"/>
    </reaction>
</comment>
<dbReference type="SUPFAM" id="SSF52540">
    <property type="entry name" value="P-loop containing nucleoside triphosphate hydrolases"/>
    <property type="match status" value="1"/>
</dbReference>
<dbReference type="GO" id="GO:0006235">
    <property type="term" value="P:dTTP biosynthetic process"/>
    <property type="evidence" value="ECO:0007669"/>
    <property type="project" value="UniProtKB-UniRule"/>
</dbReference>
<comment type="caution">
    <text evidence="8">Lacks conserved residue(s) required for the propagation of feature annotation.</text>
</comment>
<organism evidence="10 11">
    <name type="scientific">Fermentimicrarchaeum limneticum</name>
    <dbReference type="NCBI Taxonomy" id="2795018"/>
    <lineage>
        <taxon>Archaea</taxon>
        <taxon>Candidatus Micrarchaeota</taxon>
        <taxon>Candidatus Fermentimicrarchaeales</taxon>
        <taxon>Candidatus Fermentimicrarchaeaceae</taxon>
        <taxon>Candidatus Fermentimicrarchaeum</taxon>
    </lineage>
</organism>
<dbReference type="GO" id="GO:0005524">
    <property type="term" value="F:ATP binding"/>
    <property type="evidence" value="ECO:0007669"/>
    <property type="project" value="UniProtKB-UniRule"/>
</dbReference>
<feature type="domain" description="Thymidylate kinase-like" evidence="9">
    <location>
        <begin position="8"/>
        <end position="188"/>
    </location>
</feature>
<name>A0A7D5XLZ8_FERL1</name>
<evidence type="ECO:0000256" key="1">
    <source>
        <dbReference type="ARBA" id="ARBA00009776"/>
    </source>
</evidence>
<evidence type="ECO:0000256" key="3">
    <source>
        <dbReference type="ARBA" id="ARBA00022727"/>
    </source>
</evidence>
<dbReference type="InterPro" id="IPR027417">
    <property type="entry name" value="P-loop_NTPase"/>
</dbReference>
<dbReference type="KEGG" id="flt:Sv326_1051"/>
<dbReference type="NCBIfam" id="TIGR00041">
    <property type="entry name" value="DTMP_kinase"/>
    <property type="match status" value="1"/>
</dbReference>
<keyword evidence="2 8" id="KW-0808">Transferase</keyword>
<evidence type="ECO:0000313" key="10">
    <source>
        <dbReference type="EMBL" id="QLJ53226.1"/>
    </source>
</evidence>
<dbReference type="GO" id="GO:0005737">
    <property type="term" value="C:cytoplasm"/>
    <property type="evidence" value="ECO:0007669"/>
    <property type="project" value="TreeGrafter"/>
</dbReference>
<evidence type="ECO:0000256" key="8">
    <source>
        <dbReference type="HAMAP-Rule" id="MF_00165"/>
    </source>
</evidence>
<proteinExistence type="inferred from homology"/>
<dbReference type="GO" id="GO:0004798">
    <property type="term" value="F:dTMP kinase activity"/>
    <property type="evidence" value="ECO:0007669"/>
    <property type="project" value="UniProtKB-UniRule"/>
</dbReference>
<evidence type="ECO:0000313" key="11">
    <source>
        <dbReference type="Proteomes" id="UP000510821"/>
    </source>
</evidence>
<evidence type="ECO:0000256" key="5">
    <source>
        <dbReference type="ARBA" id="ARBA00022777"/>
    </source>
</evidence>
<evidence type="ECO:0000256" key="7">
    <source>
        <dbReference type="ARBA" id="ARBA00048743"/>
    </source>
</evidence>
<protein>
    <recommendedName>
        <fullName evidence="8">Probable thymidylate kinase</fullName>
        <ecNumber evidence="8">2.7.4.9</ecNumber>
    </recommendedName>
    <alternativeName>
        <fullName evidence="8">dTMP kinase</fullName>
    </alternativeName>
</protein>
<evidence type="ECO:0000256" key="4">
    <source>
        <dbReference type="ARBA" id="ARBA00022741"/>
    </source>
</evidence>
<evidence type="ECO:0000256" key="2">
    <source>
        <dbReference type="ARBA" id="ARBA00022679"/>
    </source>
</evidence>
<dbReference type="AlphaFoldDB" id="A0A7D5XLZ8"/>
<evidence type="ECO:0000256" key="6">
    <source>
        <dbReference type="ARBA" id="ARBA00022840"/>
    </source>
</evidence>
<comment type="similarity">
    <text evidence="1 8">Belongs to the thymidylate kinase family.</text>
</comment>
<sequence length="202" mass="23623">MRGKLICLEGIDGSGKETQLKLVLKFLKGRRVRVYKYPDVKSMLGRIIGDFLRKKVELTPLSQFFIYMLDIAKDQGEIERKLESGEIVVLSRYMYSTIAYQCSKGVPFEKGVEMIESMNFAKPDLVVLLDVLPEVAMERKSRQKEMDRHEEDAELLRKVRENYLTLYDMNFLSKKWVKVEAEVKPQEVFEIVKDFIAQLLKE</sequence>
<gene>
    <name evidence="8" type="primary">tmk</name>
    <name evidence="10" type="ORF">Sv326_1051</name>
</gene>
<accession>A0A7D5XLZ8</accession>
<reference evidence="11" key="1">
    <citation type="submission" date="2020-07" db="EMBL/GenBank/DDBJ databases">
        <title>Metabolic diversity and evolutionary history of the archaeal phylum ###Micrarchaeota### uncovered from a freshwater lake metagenome.</title>
        <authorList>
            <person name="Kadnikov V.V."/>
            <person name="Savvichev A.S."/>
            <person name="Mardanov A.V."/>
            <person name="Beletsky A.V."/>
            <person name="Chupakov A.V."/>
            <person name="Kokryatskaya N.M."/>
            <person name="Pimenov N.V."/>
            <person name="Ravin N.V."/>
        </authorList>
    </citation>
    <scope>NUCLEOTIDE SEQUENCE [LARGE SCALE GENOMIC DNA]</scope>
</reference>
<keyword evidence="5 8" id="KW-0418">Kinase</keyword>
<keyword evidence="4 8" id="KW-0547">Nucleotide-binding</keyword>
<dbReference type="GO" id="GO:0006227">
    <property type="term" value="P:dUDP biosynthetic process"/>
    <property type="evidence" value="ECO:0007669"/>
    <property type="project" value="TreeGrafter"/>
</dbReference>
<dbReference type="HAMAP" id="MF_00165">
    <property type="entry name" value="Thymidylate_kinase"/>
    <property type="match status" value="1"/>
</dbReference>
<dbReference type="EC" id="2.7.4.9" evidence="8"/>
<dbReference type="InterPro" id="IPR039430">
    <property type="entry name" value="Thymidylate_kin-like_dom"/>
</dbReference>
<dbReference type="Pfam" id="PF02223">
    <property type="entry name" value="Thymidylate_kin"/>
    <property type="match status" value="1"/>
</dbReference>
<dbReference type="CDD" id="cd01672">
    <property type="entry name" value="TMPK"/>
    <property type="match status" value="1"/>
</dbReference>
<evidence type="ECO:0000259" key="9">
    <source>
        <dbReference type="Pfam" id="PF02223"/>
    </source>
</evidence>